<evidence type="ECO:0000313" key="1">
    <source>
        <dbReference type="EMBL" id="RKN80346.1"/>
    </source>
</evidence>
<dbReference type="AlphaFoldDB" id="A0A3B0CBI4"/>
<name>A0A3B0CBI4_9FLAO</name>
<accession>A0A3B0CBI4</accession>
<dbReference type="InterPro" id="IPR015943">
    <property type="entry name" value="WD40/YVTN_repeat-like_dom_sf"/>
</dbReference>
<sequence>MNFEGKALVSVSDADMVSSAYVDGKLGEKEGRDAISLIPLTGNYKDWKAYETFASNSVAGPPCSVAVSPEGKYAFVVETFTPPSEGGTTFNDLSIGRLLSVFDIGNPRNPKLLETKDIGERPVGVSVSPNGDWLAIGYYSNGNKNLGLIPFKNSRLGEVYTFTIPNVDPETAANEIDWHPSGQYLAAVMQNSNQIAFMKVDLSKGKPIVEGYGNVVGTGKYPMKGDFTPNGNHYITTCLYWGPDVDGTWIEAPRGQLNSIRFDSSPDDGKILHSNISTAEAGISPEGFSISNDGTLLVTTNLERSYLPYESKSAEPRITWYSSLSLLSIDKKTGKLGHIGDYYFQGVLPEAAVFDASDNYLAVAVFDSFDDSRKGSRIDFWRVVKQAGETPFLVNTNHNVPVARGVHSMVLIK</sequence>
<proteinExistence type="predicted"/>
<dbReference type="Proteomes" id="UP000276603">
    <property type="component" value="Unassembled WGS sequence"/>
</dbReference>
<dbReference type="PANTHER" id="PTHR47197:SF3">
    <property type="entry name" value="DIHYDRO-HEME D1 DEHYDROGENASE"/>
    <property type="match status" value="1"/>
</dbReference>
<evidence type="ECO:0000313" key="2">
    <source>
        <dbReference type="Proteomes" id="UP000276603"/>
    </source>
</evidence>
<reference evidence="1 2" key="1">
    <citation type="submission" date="2018-10" db="EMBL/GenBank/DDBJ databases">
        <title>Ulvibacterium marinum gen. nov., sp. nov., a novel marine bacterium of the family Flavobacteriaceae, isolated from a culture of the green alga Ulva prolifera.</title>
        <authorList>
            <person name="Zhang Z."/>
        </authorList>
    </citation>
    <scope>NUCLEOTIDE SEQUENCE [LARGE SCALE GENOMIC DNA]</scope>
    <source>
        <strain evidence="1 2">CCMM003</strain>
    </source>
</reference>
<dbReference type="InterPro" id="IPR051200">
    <property type="entry name" value="Host-pathogen_enzymatic-act"/>
</dbReference>
<protein>
    <recommendedName>
        <fullName evidence="3">WD40 repeat domain-containing protein</fullName>
    </recommendedName>
</protein>
<dbReference type="InterPro" id="IPR011045">
    <property type="entry name" value="N2O_reductase_N"/>
</dbReference>
<dbReference type="OrthoDB" id="916694at2"/>
<gene>
    <name evidence="1" type="ORF">D7Z94_15500</name>
</gene>
<dbReference type="SUPFAM" id="SSF50974">
    <property type="entry name" value="Nitrous oxide reductase, N-terminal domain"/>
    <property type="match status" value="1"/>
</dbReference>
<organism evidence="1 2">
    <name type="scientific">Ulvibacterium marinum</name>
    <dbReference type="NCBI Taxonomy" id="2419782"/>
    <lineage>
        <taxon>Bacteria</taxon>
        <taxon>Pseudomonadati</taxon>
        <taxon>Bacteroidota</taxon>
        <taxon>Flavobacteriia</taxon>
        <taxon>Flavobacteriales</taxon>
        <taxon>Flavobacteriaceae</taxon>
        <taxon>Ulvibacterium</taxon>
    </lineage>
</organism>
<comment type="caution">
    <text evidence="1">The sequence shown here is derived from an EMBL/GenBank/DDBJ whole genome shotgun (WGS) entry which is preliminary data.</text>
</comment>
<dbReference type="Gene3D" id="2.130.10.10">
    <property type="entry name" value="YVTN repeat-like/Quinoprotein amine dehydrogenase"/>
    <property type="match status" value="1"/>
</dbReference>
<dbReference type="EMBL" id="RBCJ01000003">
    <property type="protein sequence ID" value="RKN80346.1"/>
    <property type="molecule type" value="Genomic_DNA"/>
</dbReference>
<evidence type="ECO:0008006" key="3">
    <source>
        <dbReference type="Google" id="ProtNLM"/>
    </source>
</evidence>
<dbReference type="PANTHER" id="PTHR47197">
    <property type="entry name" value="PROTEIN NIRF"/>
    <property type="match status" value="1"/>
</dbReference>
<keyword evidence="2" id="KW-1185">Reference proteome</keyword>